<evidence type="ECO:0000313" key="1">
    <source>
        <dbReference type="EMBL" id="OSC96503.1"/>
    </source>
</evidence>
<name>A0A1Y2I7A2_TRAC3</name>
<dbReference type="Proteomes" id="UP000193067">
    <property type="component" value="Unassembled WGS sequence"/>
</dbReference>
<reference evidence="1 2" key="1">
    <citation type="journal article" date="2015" name="Biotechnol. Biofuels">
        <title>Enhanced degradation of softwood versus hardwood by the white-rot fungus Pycnoporus coccineus.</title>
        <authorList>
            <person name="Couturier M."/>
            <person name="Navarro D."/>
            <person name="Chevret D."/>
            <person name="Henrissat B."/>
            <person name="Piumi F."/>
            <person name="Ruiz-Duenas F.J."/>
            <person name="Martinez A.T."/>
            <person name="Grigoriev I.V."/>
            <person name="Riley R."/>
            <person name="Lipzen A."/>
            <person name="Berrin J.G."/>
            <person name="Master E.R."/>
            <person name="Rosso M.N."/>
        </authorList>
    </citation>
    <scope>NUCLEOTIDE SEQUENCE [LARGE SCALE GENOMIC DNA]</scope>
    <source>
        <strain evidence="1 2">BRFM310</strain>
    </source>
</reference>
<organism evidence="1 2">
    <name type="scientific">Trametes coccinea (strain BRFM310)</name>
    <name type="common">Pycnoporus coccineus</name>
    <dbReference type="NCBI Taxonomy" id="1353009"/>
    <lineage>
        <taxon>Eukaryota</taxon>
        <taxon>Fungi</taxon>
        <taxon>Dikarya</taxon>
        <taxon>Basidiomycota</taxon>
        <taxon>Agaricomycotina</taxon>
        <taxon>Agaricomycetes</taxon>
        <taxon>Polyporales</taxon>
        <taxon>Polyporaceae</taxon>
        <taxon>Trametes</taxon>
    </lineage>
</organism>
<evidence type="ECO:0000313" key="2">
    <source>
        <dbReference type="Proteomes" id="UP000193067"/>
    </source>
</evidence>
<proteinExistence type="predicted"/>
<gene>
    <name evidence="1" type="ORF">PYCCODRAFT_1441034</name>
</gene>
<keyword evidence="2" id="KW-1185">Reference proteome</keyword>
<sequence>MSGTSSGGCLSGVQRRGVRSVAYMDDGGKHDLRSSSATPVVAPALALAIRRLPAECALDA</sequence>
<protein>
    <submittedName>
        <fullName evidence="1">Uncharacterized protein</fullName>
    </submittedName>
</protein>
<dbReference type="EMBL" id="KZ084179">
    <property type="protein sequence ID" value="OSC96503.1"/>
    <property type="molecule type" value="Genomic_DNA"/>
</dbReference>
<accession>A0A1Y2I7A2</accession>
<dbReference type="AlphaFoldDB" id="A0A1Y2I7A2"/>